<dbReference type="PRINTS" id="PR00040">
    <property type="entry name" value="HTHMERR"/>
</dbReference>
<evidence type="ECO:0000313" key="8">
    <source>
        <dbReference type="Proteomes" id="UP000305471"/>
    </source>
</evidence>
<organism evidence="7 8">
    <name type="scientific">Alteromonas portus</name>
    <dbReference type="NCBI Taxonomy" id="2565549"/>
    <lineage>
        <taxon>Bacteria</taxon>
        <taxon>Pseudomonadati</taxon>
        <taxon>Pseudomonadota</taxon>
        <taxon>Gammaproteobacteria</taxon>
        <taxon>Alteromonadales</taxon>
        <taxon>Alteromonadaceae</taxon>
        <taxon>Alteromonas/Salinimonas group</taxon>
        <taxon>Alteromonas</taxon>
    </lineage>
</organism>
<evidence type="ECO:0000256" key="1">
    <source>
        <dbReference type="ARBA" id="ARBA00022491"/>
    </source>
</evidence>
<dbReference type="OrthoDB" id="9808480at2"/>
<dbReference type="Proteomes" id="UP000305471">
    <property type="component" value="Unassembled WGS sequence"/>
</dbReference>
<dbReference type="EMBL" id="SWCO01000005">
    <property type="protein sequence ID" value="TKB03320.1"/>
    <property type="molecule type" value="Genomic_DNA"/>
</dbReference>
<accession>A0A4U0ZJT3</accession>
<dbReference type="PROSITE" id="PS50937">
    <property type="entry name" value="HTH_MERR_2"/>
    <property type="match status" value="1"/>
</dbReference>
<keyword evidence="4" id="KW-0804">Transcription</keyword>
<dbReference type="GO" id="GO:0003677">
    <property type="term" value="F:DNA binding"/>
    <property type="evidence" value="ECO:0007669"/>
    <property type="project" value="UniProtKB-KW"/>
</dbReference>
<dbReference type="PANTHER" id="PTHR30204:SF69">
    <property type="entry name" value="MERR-FAMILY TRANSCRIPTIONAL REGULATOR"/>
    <property type="match status" value="1"/>
</dbReference>
<reference evidence="7 8" key="1">
    <citation type="submission" date="2019-04" db="EMBL/GenBank/DDBJ databases">
        <title>Alteromonas portus sp. nov., an alginate lyase-excreting marine bacterium.</title>
        <authorList>
            <person name="Huang H."/>
            <person name="Mo K."/>
            <person name="Bao S."/>
        </authorList>
    </citation>
    <scope>NUCLEOTIDE SEQUENCE [LARGE SCALE GENOMIC DNA]</scope>
    <source>
        <strain evidence="7 8">HB161718</strain>
    </source>
</reference>
<feature type="coiled-coil region" evidence="5">
    <location>
        <begin position="79"/>
        <end position="113"/>
    </location>
</feature>
<keyword evidence="1" id="KW-0678">Repressor</keyword>
<dbReference type="SMART" id="SM00422">
    <property type="entry name" value="HTH_MERR"/>
    <property type="match status" value="1"/>
</dbReference>
<keyword evidence="5" id="KW-0175">Coiled coil</keyword>
<dbReference type="InterPro" id="IPR000551">
    <property type="entry name" value="MerR-type_HTH_dom"/>
</dbReference>
<keyword evidence="2" id="KW-0805">Transcription regulation</keyword>
<dbReference type="PANTHER" id="PTHR30204">
    <property type="entry name" value="REDOX-CYCLING DRUG-SENSING TRANSCRIPTIONAL ACTIVATOR SOXR"/>
    <property type="match status" value="1"/>
</dbReference>
<evidence type="ECO:0000259" key="6">
    <source>
        <dbReference type="PROSITE" id="PS50937"/>
    </source>
</evidence>
<evidence type="ECO:0000256" key="5">
    <source>
        <dbReference type="SAM" id="Coils"/>
    </source>
</evidence>
<name>A0A4U0ZJT3_9ALTE</name>
<sequence length="140" mass="15928">MRIGQLAQAIGLPTSTIRFYEQKGLLPPAARTAKGYRQYDTHAIERLKMIKFATSLGFSLDDLPGLFASGEGLDHQQVMVHLRERKQDIDELLAKLERQKSQMVYLMHRLEELWKAGHCMTACELDGLLEGLNMDNVQEV</sequence>
<dbReference type="AlphaFoldDB" id="A0A4U0ZJT3"/>
<evidence type="ECO:0000313" key="7">
    <source>
        <dbReference type="EMBL" id="TKB03320.1"/>
    </source>
</evidence>
<dbReference type="Gene3D" id="1.10.1660.10">
    <property type="match status" value="1"/>
</dbReference>
<dbReference type="InterPro" id="IPR047057">
    <property type="entry name" value="MerR_fam"/>
</dbReference>
<dbReference type="InterPro" id="IPR009061">
    <property type="entry name" value="DNA-bd_dom_put_sf"/>
</dbReference>
<keyword evidence="3" id="KW-0238">DNA-binding</keyword>
<evidence type="ECO:0000256" key="4">
    <source>
        <dbReference type="ARBA" id="ARBA00023163"/>
    </source>
</evidence>
<keyword evidence="8" id="KW-1185">Reference proteome</keyword>
<evidence type="ECO:0000256" key="3">
    <source>
        <dbReference type="ARBA" id="ARBA00023125"/>
    </source>
</evidence>
<evidence type="ECO:0000256" key="2">
    <source>
        <dbReference type="ARBA" id="ARBA00023015"/>
    </source>
</evidence>
<dbReference type="Pfam" id="PF13411">
    <property type="entry name" value="MerR_1"/>
    <property type="match status" value="1"/>
</dbReference>
<protein>
    <submittedName>
        <fullName evidence="7">MerR family transcriptional regulator</fullName>
    </submittedName>
</protein>
<dbReference type="RefSeq" id="WP_136782018.1">
    <property type="nucleotide sequence ID" value="NZ_SWCO01000005.1"/>
</dbReference>
<comment type="caution">
    <text evidence="7">The sequence shown here is derived from an EMBL/GenBank/DDBJ whole genome shotgun (WGS) entry which is preliminary data.</text>
</comment>
<gene>
    <name evidence="7" type="ORF">E5672_09755</name>
</gene>
<proteinExistence type="predicted"/>
<dbReference type="GO" id="GO:0003700">
    <property type="term" value="F:DNA-binding transcription factor activity"/>
    <property type="evidence" value="ECO:0007669"/>
    <property type="project" value="InterPro"/>
</dbReference>
<dbReference type="SUPFAM" id="SSF46955">
    <property type="entry name" value="Putative DNA-binding domain"/>
    <property type="match status" value="1"/>
</dbReference>
<feature type="domain" description="HTH merR-type" evidence="6">
    <location>
        <begin position="1"/>
        <end position="69"/>
    </location>
</feature>